<organism evidence="2">
    <name type="scientific">Anguilla anguilla</name>
    <name type="common">European freshwater eel</name>
    <name type="synonym">Muraena anguilla</name>
    <dbReference type="NCBI Taxonomy" id="7936"/>
    <lineage>
        <taxon>Eukaryota</taxon>
        <taxon>Metazoa</taxon>
        <taxon>Chordata</taxon>
        <taxon>Craniata</taxon>
        <taxon>Vertebrata</taxon>
        <taxon>Euteleostomi</taxon>
        <taxon>Actinopterygii</taxon>
        <taxon>Neopterygii</taxon>
        <taxon>Teleostei</taxon>
        <taxon>Anguilliformes</taxon>
        <taxon>Anguillidae</taxon>
        <taxon>Anguilla</taxon>
    </lineage>
</organism>
<feature type="compositionally biased region" description="Polar residues" evidence="1">
    <location>
        <begin position="1"/>
        <end position="10"/>
    </location>
</feature>
<evidence type="ECO:0000256" key="1">
    <source>
        <dbReference type="SAM" id="MobiDB-lite"/>
    </source>
</evidence>
<reference evidence="2" key="1">
    <citation type="submission" date="2014-11" db="EMBL/GenBank/DDBJ databases">
        <authorList>
            <person name="Amaro Gonzalez C."/>
        </authorList>
    </citation>
    <scope>NUCLEOTIDE SEQUENCE</scope>
</reference>
<name>A0A0E9V7G5_ANGAN</name>
<proteinExistence type="predicted"/>
<dbReference type="EMBL" id="GBXM01034595">
    <property type="protein sequence ID" value="JAH73982.1"/>
    <property type="molecule type" value="Transcribed_RNA"/>
</dbReference>
<accession>A0A0E9V7G5</accession>
<protein>
    <submittedName>
        <fullName evidence="2">Uncharacterized protein</fullName>
    </submittedName>
</protein>
<feature type="compositionally biased region" description="Basic residues" evidence="1">
    <location>
        <begin position="12"/>
        <end position="21"/>
    </location>
</feature>
<dbReference type="AlphaFoldDB" id="A0A0E9V7G5"/>
<evidence type="ECO:0000313" key="2">
    <source>
        <dbReference type="EMBL" id="JAH73982.1"/>
    </source>
</evidence>
<feature type="region of interest" description="Disordered" evidence="1">
    <location>
        <begin position="1"/>
        <end position="27"/>
    </location>
</feature>
<reference evidence="2" key="2">
    <citation type="journal article" date="2015" name="Fish Shellfish Immunol.">
        <title>Early steps in the European eel (Anguilla anguilla)-Vibrio vulnificus interaction in the gills: Role of the RtxA13 toxin.</title>
        <authorList>
            <person name="Callol A."/>
            <person name="Pajuelo D."/>
            <person name="Ebbesson L."/>
            <person name="Teles M."/>
            <person name="MacKenzie S."/>
            <person name="Amaro C."/>
        </authorList>
    </citation>
    <scope>NUCLEOTIDE SEQUENCE</scope>
</reference>
<sequence>MKMPSPSQRALKQLKIRKTKTAFKNLV</sequence>